<accession>A0AAD8HTY4</accession>
<dbReference type="CDD" id="cd08866">
    <property type="entry name" value="SRPBCC_11"/>
    <property type="match status" value="2"/>
</dbReference>
<sequence length="900" mass="102390">MELVQISMEQAQKALGDNHNQTQTKIENLGAQFSHLTSVTEELKANMAEILKWMAKDHQQSSVGEGSGFKGGKNTQNPVISLVNDNENVHNEGEGSVNPLNLHKKPDIHKHIHKEINTPLNPGSPQNPLVYTIHPQVKETHGECVGITVNKSGWKDELLTSLNSDVAAHELLAQQAIQGQSSDGYTVREGLLLKGDNSTILNSKSRSISFGCYVSKSIDTWTGLSNDHASYSESCSKSKDNWFSSGNRQEEEKWRKRKVECQVEVISWRERRIRAQTCVNADIHAVWRALTDYERLAHFIPNLVSSGLIPCPHPGRIWLEQRGLQRALYWHIEARVVLDLQEFPNSATDRELHFSMVDGDFKKFEGKWCVKSVRRSSKTTLSYEVNVIPKYNFPAILVERIISSDLPVNLQALAWRAENFENQQAKITENIVGILAPLKHISLDTNGATTDEKKESPEEVKEIYSSSNFGPLPPSSIELTSSWGVFGKFCKLERPVVDEVHLRRFDELLENGGVHRCVVASITVKAPVRDVWNVLTAYESLPEIVPNLAISKILSRENNKVRILQEGCKGLLYMVLHARVVLDLCEKLEHEISFEQVEGDFDSFKGKWLLEQLGNEHTLLKYSVESKMHKNAFLSEAIMEEVIYEDLPSNLCAIRDYTENRLADNSFESFDHLIHTEENTSPPDNNGCDHNNKSDEKSSDNGRPHSSRQRPRVPGLQRDVEVLKYELLTFISAHGQDGFMPMRKQLRKYGRVDIEKAITRMGGFRRIASLMNLSLAYKQRKPKGYWDNLENLEEEISRFQKSWGMDLSFMPSRKSFERAGRYDIARALEKWGGLHEVSRLLSLKVRHPNRQARVGKDKKTDNVACSILNSDQKASSKLHVSQDTEKWLMKVKDLDINWVE</sequence>
<dbReference type="Pfam" id="PF03364">
    <property type="entry name" value="Polyketide_cyc"/>
    <property type="match status" value="2"/>
</dbReference>
<keyword evidence="4" id="KW-1185">Reference proteome</keyword>
<dbReference type="Gene3D" id="3.30.530.20">
    <property type="match status" value="2"/>
</dbReference>
<proteinExistence type="predicted"/>
<dbReference type="PANTHER" id="PTHR34060">
    <property type="entry name" value="POLYKETIDE CYCLASE / DEHYDRASE AND LIPID TRANSPORT PROTEIN"/>
    <property type="match status" value="1"/>
</dbReference>
<feature type="compositionally biased region" description="Basic and acidic residues" evidence="1">
    <location>
        <begin position="690"/>
        <end position="703"/>
    </location>
</feature>
<evidence type="ECO:0000256" key="1">
    <source>
        <dbReference type="SAM" id="MobiDB-lite"/>
    </source>
</evidence>
<evidence type="ECO:0000259" key="2">
    <source>
        <dbReference type="Pfam" id="PF03364"/>
    </source>
</evidence>
<dbReference type="InterPro" id="IPR023393">
    <property type="entry name" value="START-like_dom_sf"/>
</dbReference>
<evidence type="ECO:0000313" key="3">
    <source>
        <dbReference type="EMBL" id="KAK1372417.1"/>
    </source>
</evidence>
<dbReference type="InterPro" id="IPR005031">
    <property type="entry name" value="COQ10_START"/>
</dbReference>
<gene>
    <name evidence="3" type="ORF">POM88_028610</name>
</gene>
<evidence type="ECO:0000313" key="4">
    <source>
        <dbReference type="Proteomes" id="UP001237642"/>
    </source>
</evidence>
<dbReference type="SUPFAM" id="SSF55961">
    <property type="entry name" value="Bet v1-like"/>
    <property type="match status" value="2"/>
</dbReference>
<feature type="domain" description="Coenzyme Q-binding protein COQ10 START" evidence="2">
    <location>
        <begin position="279"/>
        <end position="413"/>
    </location>
</feature>
<organism evidence="3 4">
    <name type="scientific">Heracleum sosnowskyi</name>
    <dbReference type="NCBI Taxonomy" id="360622"/>
    <lineage>
        <taxon>Eukaryota</taxon>
        <taxon>Viridiplantae</taxon>
        <taxon>Streptophyta</taxon>
        <taxon>Embryophyta</taxon>
        <taxon>Tracheophyta</taxon>
        <taxon>Spermatophyta</taxon>
        <taxon>Magnoliopsida</taxon>
        <taxon>eudicotyledons</taxon>
        <taxon>Gunneridae</taxon>
        <taxon>Pentapetalae</taxon>
        <taxon>asterids</taxon>
        <taxon>campanulids</taxon>
        <taxon>Apiales</taxon>
        <taxon>Apiaceae</taxon>
        <taxon>Apioideae</taxon>
        <taxon>apioid superclade</taxon>
        <taxon>Tordylieae</taxon>
        <taxon>Tordyliinae</taxon>
        <taxon>Heracleum</taxon>
    </lineage>
</organism>
<dbReference type="GO" id="GO:0042548">
    <property type="term" value="P:regulation of photosynthesis, light reaction"/>
    <property type="evidence" value="ECO:0007669"/>
    <property type="project" value="TreeGrafter"/>
</dbReference>
<feature type="domain" description="Coenzyme Q-binding protein COQ10 START" evidence="2">
    <location>
        <begin position="524"/>
        <end position="654"/>
    </location>
</feature>
<comment type="caution">
    <text evidence="3">The sequence shown here is derived from an EMBL/GenBank/DDBJ whole genome shotgun (WGS) entry which is preliminary data.</text>
</comment>
<name>A0AAD8HTY4_9APIA</name>
<dbReference type="Proteomes" id="UP001237642">
    <property type="component" value="Unassembled WGS sequence"/>
</dbReference>
<dbReference type="EMBL" id="JAUIZM010000007">
    <property type="protein sequence ID" value="KAK1372417.1"/>
    <property type="molecule type" value="Genomic_DNA"/>
</dbReference>
<protein>
    <submittedName>
        <fullName evidence="3">Start-like domain-containing protein</fullName>
    </submittedName>
</protein>
<reference evidence="3" key="1">
    <citation type="submission" date="2023-02" db="EMBL/GenBank/DDBJ databases">
        <title>Genome of toxic invasive species Heracleum sosnowskyi carries increased number of genes despite the absence of recent whole-genome duplications.</title>
        <authorList>
            <person name="Schelkunov M."/>
            <person name="Shtratnikova V."/>
            <person name="Makarenko M."/>
            <person name="Klepikova A."/>
            <person name="Omelchenko D."/>
            <person name="Novikova G."/>
            <person name="Obukhova E."/>
            <person name="Bogdanov V."/>
            <person name="Penin A."/>
            <person name="Logacheva M."/>
        </authorList>
    </citation>
    <scope>NUCLEOTIDE SEQUENCE</scope>
    <source>
        <strain evidence="3">Hsosn_3</strain>
        <tissue evidence="3">Leaf</tissue>
    </source>
</reference>
<dbReference type="AlphaFoldDB" id="A0AAD8HTY4"/>
<feature type="region of interest" description="Disordered" evidence="1">
    <location>
        <begin position="676"/>
        <end position="715"/>
    </location>
</feature>
<reference evidence="3" key="2">
    <citation type="submission" date="2023-05" db="EMBL/GenBank/DDBJ databases">
        <authorList>
            <person name="Schelkunov M.I."/>
        </authorList>
    </citation>
    <scope>NUCLEOTIDE SEQUENCE</scope>
    <source>
        <strain evidence="3">Hsosn_3</strain>
        <tissue evidence="3">Leaf</tissue>
    </source>
</reference>
<dbReference type="PANTHER" id="PTHR34060:SF2">
    <property type="entry name" value="OS03G0837900 PROTEIN"/>
    <property type="match status" value="1"/>
</dbReference>